<dbReference type="PANTHER" id="PTHR35893">
    <property type="entry name" value="INNER MEMBRANE PROTEIN-RELATED"/>
    <property type="match status" value="1"/>
</dbReference>
<accession>A0A2I1N9U2</accession>
<evidence type="ECO:0000259" key="2">
    <source>
        <dbReference type="Pfam" id="PF19029"/>
    </source>
</evidence>
<organism evidence="3 4">
    <name type="scientific">Campylobacter ureolyticus</name>
    <dbReference type="NCBI Taxonomy" id="827"/>
    <lineage>
        <taxon>Bacteria</taxon>
        <taxon>Pseudomonadati</taxon>
        <taxon>Campylobacterota</taxon>
        <taxon>Epsilonproteobacteria</taxon>
        <taxon>Campylobacterales</taxon>
        <taxon>Campylobacteraceae</taxon>
        <taxon>Campylobacter</taxon>
    </lineage>
</organism>
<gene>
    <name evidence="3" type="ORF">CYJ41_04690</name>
</gene>
<dbReference type="InterPro" id="IPR043605">
    <property type="entry name" value="DUF883_C"/>
</dbReference>
<dbReference type="RefSeq" id="WP_101637203.1">
    <property type="nucleotide sequence ID" value="NZ_JAPXGK010000002.1"/>
</dbReference>
<dbReference type="InterPro" id="IPR010279">
    <property type="entry name" value="YqjD/ElaB"/>
</dbReference>
<evidence type="ECO:0000256" key="1">
    <source>
        <dbReference type="SAM" id="Coils"/>
    </source>
</evidence>
<proteinExistence type="predicted"/>
<dbReference type="GO" id="GO:0043022">
    <property type="term" value="F:ribosome binding"/>
    <property type="evidence" value="ECO:0007669"/>
    <property type="project" value="InterPro"/>
</dbReference>
<sequence length="100" mass="10991">MAAQETVDVNAIKKEIDSLKQELKDMAKLIKDSGKEALKDAKDKIDGSMSIEDIEKAIDELKSKGKDGVDYVSKNIKDEPLKSVGITLAVGFVLGWLLRK</sequence>
<comment type="caution">
    <text evidence="3">The sequence shown here is derived from an EMBL/GenBank/DDBJ whole genome shotgun (WGS) entry which is preliminary data.</text>
</comment>
<dbReference type="EMBL" id="PKHU01000004">
    <property type="protein sequence ID" value="PKZ29138.1"/>
    <property type="molecule type" value="Genomic_DNA"/>
</dbReference>
<dbReference type="Proteomes" id="UP000234639">
    <property type="component" value="Unassembled WGS sequence"/>
</dbReference>
<dbReference type="Gene3D" id="1.20.120.20">
    <property type="entry name" value="Apolipoprotein"/>
    <property type="match status" value="1"/>
</dbReference>
<feature type="coiled-coil region" evidence="1">
    <location>
        <begin position="2"/>
        <end position="36"/>
    </location>
</feature>
<protein>
    <submittedName>
        <fullName evidence="3">DUF883 domain-containing protein</fullName>
    </submittedName>
</protein>
<dbReference type="PANTHER" id="PTHR35893:SF3">
    <property type="entry name" value="INNER MEMBRANE PROTEIN"/>
    <property type="match status" value="1"/>
</dbReference>
<evidence type="ECO:0000313" key="4">
    <source>
        <dbReference type="Proteomes" id="UP000234639"/>
    </source>
</evidence>
<keyword evidence="1" id="KW-0175">Coiled coil</keyword>
<reference evidence="3 4" key="1">
    <citation type="submission" date="2017-12" db="EMBL/GenBank/DDBJ databases">
        <title>Phylogenetic diversity of female urinary microbiome.</title>
        <authorList>
            <person name="Thomas-White K."/>
            <person name="Wolfe A.J."/>
        </authorList>
    </citation>
    <scope>NUCLEOTIDE SEQUENCE [LARGE SCALE GENOMIC DNA]</scope>
    <source>
        <strain evidence="3 4">UMB0112</strain>
    </source>
</reference>
<feature type="domain" description="DUF883" evidence="2">
    <location>
        <begin position="76"/>
        <end position="98"/>
    </location>
</feature>
<dbReference type="Pfam" id="PF19029">
    <property type="entry name" value="DUF883_C"/>
    <property type="match status" value="1"/>
</dbReference>
<evidence type="ECO:0000313" key="3">
    <source>
        <dbReference type="EMBL" id="PKZ29138.1"/>
    </source>
</evidence>
<dbReference type="AlphaFoldDB" id="A0A2I1N9U2"/>
<name>A0A2I1N9U2_9BACT</name>